<dbReference type="InterPro" id="IPR027417">
    <property type="entry name" value="P-loop_NTPase"/>
</dbReference>
<dbReference type="Gene3D" id="3.40.50.300">
    <property type="entry name" value="P-loop containing nucleotide triphosphate hydrolases"/>
    <property type="match status" value="1"/>
</dbReference>
<reference evidence="1 2" key="1">
    <citation type="journal article" date="2019" name="Nat. Microbiol.">
        <title>Mediterranean grassland soil C-N compound turnover is dependent on rainfall and depth, and is mediated by genomically divergent microorganisms.</title>
        <authorList>
            <person name="Diamond S."/>
            <person name="Andeer P.F."/>
            <person name="Li Z."/>
            <person name="Crits-Christoph A."/>
            <person name="Burstein D."/>
            <person name="Anantharaman K."/>
            <person name="Lane K.R."/>
            <person name="Thomas B.C."/>
            <person name="Pan C."/>
            <person name="Northen T.R."/>
            <person name="Banfield J.F."/>
        </authorList>
    </citation>
    <scope>NUCLEOTIDE SEQUENCE [LARGE SCALE GENOMIC DNA]</scope>
    <source>
        <strain evidence="1">WS_3</strain>
    </source>
</reference>
<protein>
    <submittedName>
        <fullName evidence="1">Uridine kinase</fullName>
    </submittedName>
</protein>
<accession>A0A538SI51</accession>
<evidence type="ECO:0000313" key="2">
    <source>
        <dbReference type="Proteomes" id="UP000320184"/>
    </source>
</evidence>
<dbReference type="GO" id="GO:0016301">
    <property type="term" value="F:kinase activity"/>
    <property type="evidence" value="ECO:0007669"/>
    <property type="project" value="UniProtKB-KW"/>
</dbReference>
<dbReference type="AlphaFoldDB" id="A0A538SI51"/>
<name>A0A538SI51_UNCEI</name>
<comment type="caution">
    <text evidence="1">The sequence shown here is derived from an EMBL/GenBank/DDBJ whole genome shotgun (WGS) entry which is preliminary data.</text>
</comment>
<dbReference type="SUPFAM" id="SSF52540">
    <property type="entry name" value="P-loop containing nucleoside triphosphate hydrolases"/>
    <property type="match status" value="1"/>
</dbReference>
<keyword evidence="1" id="KW-0418">Kinase</keyword>
<dbReference type="Proteomes" id="UP000320184">
    <property type="component" value="Unassembled WGS sequence"/>
</dbReference>
<gene>
    <name evidence="1" type="ORF">E6K73_06775</name>
</gene>
<evidence type="ECO:0000313" key="1">
    <source>
        <dbReference type="EMBL" id="TMQ51062.1"/>
    </source>
</evidence>
<organism evidence="1 2">
    <name type="scientific">Eiseniibacteriota bacterium</name>
    <dbReference type="NCBI Taxonomy" id="2212470"/>
    <lineage>
        <taxon>Bacteria</taxon>
        <taxon>Candidatus Eiseniibacteriota</taxon>
    </lineage>
</organism>
<sequence length="182" mass="20216">MTGIDGSGKGHVTAGLEAALRARGARVAAILADGWLNLPQVRFGREKKAEHFYLHAIRFGDLFDKLVLPLRDRGSLRLAADLAEETAVAYHRHVYEFRDIEVVVLEGIYLLKRAFQGHYDLSFWIDCSSETALERALARRQEGLPSAETVDAYRTIYFPAREIHGRMAAGHTSGCSQDSGSN</sequence>
<proteinExistence type="predicted"/>
<dbReference type="EMBL" id="VBOT01000082">
    <property type="protein sequence ID" value="TMQ51062.1"/>
    <property type="molecule type" value="Genomic_DNA"/>
</dbReference>
<keyword evidence="1" id="KW-0808">Transferase</keyword>